<protein>
    <submittedName>
        <fullName evidence="3">Glycosyltransferase family 4 protein</fullName>
    </submittedName>
</protein>
<dbReference type="InterPro" id="IPR028098">
    <property type="entry name" value="Glyco_trans_4-like_N"/>
</dbReference>
<comment type="caution">
    <text evidence="3">The sequence shown here is derived from an EMBL/GenBank/DDBJ whole genome shotgun (WGS) entry which is preliminary data.</text>
</comment>
<keyword evidence="4" id="KW-1185">Reference proteome</keyword>
<dbReference type="OrthoDB" id="9811239at2"/>
<dbReference type="SUPFAM" id="SSF53756">
    <property type="entry name" value="UDP-Glycosyltransferase/glycogen phosphorylase"/>
    <property type="match status" value="1"/>
</dbReference>
<dbReference type="InterPro" id="IPR001296">
    <property type="entry name" value="Glyco_trans_1"/>
</dbReference>
<dbReference type="Pfam" id="PF13439">
    <property type="entry name" value="Glyco_transf_4"/>
    <property type="match status" value="1"/>
</dbReference>
<gene>
    <name evidence="3" type="ORF">FUA26_06220</name>
</gene>
<accession>A0A5C7B1A2</accession>
<name>A0A5C7B1A2_9FLAO</name>
<evidence type="ECO:0000259" key="1">
    <source>
        <dbReference type="Pfam" id="PF00534"/>
    </source>
</evidence>
<dbReference type="AlphaFoldDB" id="A0A5C7B1A2"/>
<feature type="domain" description="Glycosyl transferase family 1" evidence="1">
    <location>
        <begin position="187"/>
        <end position="348"/>
    </location>
</feature>
<organism evidence="3 4">
    <name type="scientific">Seonamhaeicola algicola</name>
    <dbReference type="NCBI Taxonomy" id="1719036"/>
    <lineage>
        <taxon>Bacteria</taxon>
        <taxon>Pseudomonadati</taxon>
        <taxon>Bacteroidota</taxon>
        <taxon>Flavobacteriia</taxon>
        <taxon>Flavobacteriales</taxon>
        <taxon>Flavobacteriaceae</taxon>
    </lineage>
</organism>
<reference evidence="4" key="1">
    <citation type="submission" date="2019-08" db="EMBL/GenBank/DDBJ databases">
        <title>Seonamhaeicola sediminis sp. nov., isolated from marine sediment.</title>
        <authorList>
            <person name="Cao W.R."/>
        </authorList>
    </citation>
    <scope>NUCLEOTIDE SEQUENCE [LARGE SCALE GENOMIC DNA]</scope>
    <source>
        <strain evidence="4">Gy8</strain>
    </source>
</reference>
<dbReference type="CDD" id="cd03820">
    <property type="entry name" value="GT4_AmsD-like"/>
    <property type="match status" value="1"/>
</dbReference>
<dbReference type="EMBL" id="VOSC01000019">
    <property type="protein sequence ID" value="TXE11662.1"/>
    <property type="molecule type" value="Genomic_DNA"/>
</dbReference>
<dbReference type="PANTHER" id="PTHR12526">
    <property type="entry name" value="GLYCOSYLTRANSFERASE"/>
    <property type="match status" value="1"/>
</dbReference>
<dbReference type="Proteomes" id="UP000321790">
    <property type="component" value="Unassembled WGS sequence"/>
</dbReference>
<keyword evidence="3" id="KW-0808">Transferase</keyword>
<dbReference type="GO" id="GO:0016757">
    <property type="term" value="F:glycosyltransferase activity"/>
    <property type="evidence" value="ECO:0007669"/>
    <property type="project" value="InterPro"/>
</dbReference>
<feature type="domain" description="Glycosyltransferase subfamily 4-like N-terminal" evidence="2">
    <location>
        <begin position="14"/>
        <end position="180"/>
    </location>
</feature>
<dbReference type="Pfam" id="PF00534">
    <property type="entry name" value="Glycos_transf_1"/>
    <property type="match status" value="1"/>
</dbReference>
<sequence length="373" mass="43158">MNIVFIIDQVYLHGGIERVLSIKANYFAADKTNKVNIITSEQKGKKPCYYFDEAINFKDLNINYDRKISYFNPLNVLKIPKHIYRLRKYLKELKPDIVVVCSHSVDTYFVPFLLKGTPKIKEYHFSKSIEIPYRTKGNKSKKRYFLKFADYIDKKYDKIIVLNKDEATYYKSNNTIVIPNPNTFFPDTISNHSSKIAIAAGRIAPVKQFDQLIEIWNLVAKEKKEWQLHIYGTGDKGLLDNLQYKISNYKLDNNIILKGATNKIKDKMLNASMFLMTSKNECFPLVLLEAQACGLPIISYNCPHGPQNIINDKNGILILQEHITDFSKSIINLIDKPDLRKTLGKAARLNALNYSEDKIMHKWKSVFNQLTNI</sequence>
<dbReference type="PANTHER" id="PTHR12526:SF630">
    <property type="entry name" value="GLYCOSYLTRANSFERASE"/>
    <property type="match status" value="1"/>
</dbReference>
<evidence type="ECO:0000313" key="3">
    <source>
        <dbReference type="EMBL" id="TXE11662.1"/>
    </source>
</evidence>
<dbReference type="Gene3D" id="3.40.50.2000">
    <property type="entry name" value="Glycogen Phosphorylase B"/>
    <property type="match status" value="2"/>
</dbReference>
<evidence type="ECO:0000259" key="2">
    <source>
        <dbReference type="Pfam" id="PF13439"/>
    </source>
</evidence>
<evidence type="ECO:0000313" key="4">
    <source>
        <dbReference type="Proteomes" id="UP000321790"/>
    </source>
</evidence>
<proteinExistence type="predicted"/>
<dbReference type="RefSeq" id="WP_147133129.1">
    <property type="nucleotide sequence ID" value="NZ_VOSC01000019.1"/>
</dbReference>